<dbReference type="GO" id="GO:0000160">
    <property type="term" value="P:phosphorelay signal transduction system"/>
    <property type="evidence" value="ECO:0007669"/>
    <property type="project" value="InterPro"/>
</dbReference>
<dbReference type="AlphaFoldDB" id="A0A7Z9BXP8"/>
<dbReference type="PANTHER" id="PTHR44591">
    <property type="entry name" value="STRESS RESPONSE REGULATOR PROTEIN 1"/>
    <property type="match status" value="1"/>
</dbReference>
<proteinExistence type="predicted"/>
<dbReference type="PROSITE" id="PS50110">
    <property type="entry name" value="RESPONSE_REGULATORY"/>
    <property type="match status" value="1"/>
</dbReference>
<evidence type="ECO:0000313" key="5">
    <source>
        <dbReference type="Proteomes" id="UP000184550"/>
    </source>
</evidence>
<dbReference type="RefSeq" id="WP_083625359.1">
    <property type="nucleotide sequence ID" value="NZ_LR734878.1"/>
</dbReference>
<dbReference type="SMART" id="SM00448">
    <property type="entry name" value="REC"/>
    <property type="match status" value="1"/>
</dbReference>
<dbReference type="Proteomes" id="UP000184550">
    <property type="component" value="Unassembled WGS sequence"/>
</dbReference>
<accession>A0A7Z9BXP8</accession>
<keyword evidence="1" id="KW-0597">Phosphoprotein</keyword>
<protein>
    <submittedName>
        <fullName evidence="4">Response regulator receiver protein</fullName>
    </submittedName>
</protein>
<dbReference type="OrthoDB" id="485147at2"/>
<dbReference type="InterPro" id="IPR050595">
    <property type="entry name" value="Bact_response_regulator"/>
</dbReference>
<dbReference type="InterPro" id="IPR001789">
    <property type="entry name" value="Sig_transdc_resp-reg_receiver"/>
</dbReference>
<keyword evidence="5" id="KW-1185">Reference proteome</keyword>
<organism evidence="4 5">
    <name type="scientific">Planktothrix serta PCC 8927</name>
    <dbReference type="NCBI Taxonomy" id="671068"/>
    <lineage>
        <taxon>Bacteria</taxon>
        <taxon>Bacillati</taxon>
        <taxon>Cyanobacteriota</taxon>
        <taxon>Cyanophyceae</taxon>
        <taxon>Oscillatoriophycideae</taxon>
        <taxon>Oscillatoriales</taxon>
        <taxon>Microcoleaceae</taxon>
        <taxon>Planktothrix</taxon>
    </lineage>
</organism>
<comment type="caution">
    <text evidence="2">Lacks conserved residue(s) required for the propagation of feature annotation.</text>
</comment>
<dbReference type="Gene3D" id="3.40.50.2300">
    <property type="match status" value="1"/>
</dbReference>
<dbReference type="SUPFAM" id="SSF52172">
    <property type="entry name" value="CheY-like"/>
    <property type="match status" value="1"/>
</dbReference>
<dbReference type="Pfam" id="PF00072">
    <property type="entry name" value="Response_reg"/>
    <property type="match status" value="1"/>
</dbReference>
<evidence type="ECO:0000313" key="4">
    <source>
        <dbReference type="EMBL" id="VXD23081.1"/>
    </source>
</evidence>
<name>A0A7Z9BXP8_9CYAN</name>
<sequence>MYKILIIEKDFFLLEILSEWIISVGFFPLKANTLHQGFELLHRDNPDLILCNYKLPDGNGLEFLQKIKLDVKTRNIPFVLIAGAELKPFKDWQVDYLPNSVLYKPFWPQMLLETLHLYLPNSSDINLLCI</sequence>
<dbReference type="CDD" id="cd00156">
    <property type="entry name" value="REC"/>
    <property type="match status" value="1"/>
</dbReference>
<dbReference type="InterPro" id="IPR011006">
    <property type="entry name" value="CheY-like_superfamily"/>
</dbReference>
<dbReference type="PANTHER" id="PTHR44591:SF3">
    <property type="entry name" value="RESPONSE REGULATORY DOMAIN-CONTAINING PROTEIN"/>
    <property type="match status" value="1"/>
</dbReference>
<dbReference type="EMBL" id="CZCU02000153">
    <property type="protein sequence ID" value="VXD23081.1"/>
    <property type="molecule type" value="Genomic_DNA"/>
</dbReference>
<comment type="caution">
    <text evidence="4">The sequence shown here is derived from an EMBL/GenBank/DDBJ whole genome shotgun (WGS) entry which is preliminary data.</text>
</comment>
<feature type="domain" description="Response regulatory" evidence="3">
    <location>
        <begin position="3"/>
        <end position="119"/>
    </location>
</feature>
<evidence type="ECO:0000259" key="3">
    <source>
        <dbReference type="PROSITE" id="PS50110"/>
    </source>
</evidence>
<gene>
    <name evidence="4" type="ORF">PL8927_760268</name>
</gene>
<evidence type="ECO:0000256" key="1">
    <source>
        <dbReference type="ARBA" id="ARBA00022553"/>
    </source>
</evidence>
<evidence type="ECO:0000256" key="2">
    <source>
        <dbReference type="PROSITE-ProRule" id="PRU00169"/>
    </source>
</evidence>
<reference evidence="4" key="1">
    <citation type="submission" date="2019-10" db="EMBL/GenBank/DDBJ databases">
        <authorList>
            <consortium name="Genoscope - CEA"/>
            <person name="William W."/>
        </authorList>
    </citation>
    <scope>NUCLEOTIDE SEQUENCE [LARGE SCALE GENOMIC DNA]</scope>
    <source>
        <strain evidence="4">BBR_PRJEB10992</strain>
    </source>
</reference>